<dbReference type="EMBL" id="JACHON010000001">
    <property type="protein sequence ID" value="MBB6511342.1"/>
    <property type="molecule type" value="Genomic_DNA"/>
</dbReference>
<gene>
    <name evidence="1" type="ORF">GGQ92_000109</name>
</gene>
<keyword evidence="2" id="KW-1185">Reference proteome</keyword>
<evidence type="ECO:0000313" key="1">
    <source>
        <dbReference type="EMBL" id="MBB6511342.1"/>
    </source>
</evidence>
<dbReference type="Proteomes" id="UP000572212">
    <property type="component" value="Unassembled WGS sequence"/>
</dbReference>
<evidence type="ECO:0008006" key="3">
    <source>
        <dbReference type="Google" id="ProtNLM"/>
    </source>
</evidence>
<sequence length="171" mass="19882">MKLSLQKLRHLNGEALRVDEMEDIREIKELNNDIRSVEPVHVVGTVRMNGDKIFCQLQVTGKMILPCARTLIDVPYSFEVHVDETYTTDEFKESEEIHLVKGELLDLTPAIRENVLLDVPMRVFAEKEELEANTVDEGEGWTLITDEQKEKKVDPRLEKLQQFFEKNKEDN</sequence>
<comment type="caution">
    <text evidence="1">The sequence shown here is derived from an EMBL/GenBank/DDBJ whole genome shotgun (WGS) entry which is preliminary data.</text>
</comment>
<protein>
    <recommendedName>
        <fullName evidence="3">DUF177 domain-containing protein</fullName>
    </recommendedName>
</protein>
<accession>A0A841RH23</accession>
<dbReference type="Pfam" id="PF02620">
    <property type="entry name" value="YceD"/>
    <property type="match status" value="1"/>
</dbReference>
<name>A0A841RH23_9BACI</name>
<evidence type="ECO:0000313" key="2">
    <source>
        <dbReference type="Proteomes" id="UP000572212"/>
    </source>
</evidence>
<organism evidence="1 2">
    <name type="scientific">Gracilibacillus halotolerans</name>
    <dbReference type="NCBI Taxonomy" id="74386"/>
    <lineage>
        <taxon>Bacteria</taxon>
        <taxon>Bacillati</taxon>
        <taxon>Bacillota</taxon>
        <taxon>Bacilli</taxon>
        <taxon>Bacillales</taxon>
        <taxon>Bacillaceae</taxon>
        <taxon>Gracilibacillus</taxon>
    </lineage>
</organism>
<reference evidence="1 2" key="1">
    <citation type="submission" date="2020-08" db="EMBL/GenBank/DDBJ databases">
        <title>Genomic Encyclopedia of Type Strains, Phase IV (KMG-IV): sequencing the most valuable type-strain genomes for metagenomic binning, comparative biology and taxonomic classification.</title>
        <authorList>
            <person name="Goeker M."/>
        </authorList>
    </citation>
    <scope>NUCLEOTIDE SEQUENCE [LARGE SCALE GENOMIC DNA]</scope>
    <source>
        <strain evidence="1 2">DSM 11805</strain>
    </source>
</reference>
<dbReference type="InterPro" id="IPR003772">
    <property type="entry name" value="YceD"/>
</dbReference>
<proteinExistence type="predicted"/>
<dbReference type="RefSeq" id="WP_184243463.1">
    <property type="nucleotide sequence ID" value="NZ_BAAACU010000020.1"/>
</dbReference>
<dbReference type="AlphaFoldDB" id="A0A841RH23"/>